<accession>A0AAP0CQ72</accession>
<organism evidence="3 4">
    <name type="scientific">Deinandra increscens subsp. villosa</name>
    <dbReference type="NCBI Taxonomy" id="3103831"/>
    <lineage>
        <taxon>Eukaryota</taxon>
        <taxon>Viridiplantae</taxon>
        <taxon>Streptophyta</taxon>
        <taxon>Embryophyta</taxon>
        <taxon>Tracheophyta</taxon>
        <taxon>Spermatophyta</taxon>
        <taxon>Magnoliopsida</taxon>
        <taxon>eudicotyledons</taxon>
        <taxon>Gunneridae</taxon>
        <taxon>Pentapetalae</taxon>
        <taxon>asterids</taxon>
        <taxon>campanulids</taxon>
        <taxon>Asterales</taxon>
        <taxon>Asteraceae</taxon>
        <taxon>Asteroideae</taxon>
        <taxon>Heliantheae alliance</taxon>
        <taxon>Madieae</taxon>
        <taxon>Madiinae</taxon>
        <taxon>Deinandra</taxon>
    </lineage>
</organism>
<evidence type="ECO:0000256" key="2">
    <source>
        <dbReference type="SAM" id="SignalP"/>
    </source>
</evidence>
<feature type="signal peptide" evidence="2">
    <location>
        <begin position="1"/>
        <end position="22"/>
    </location>
</feature>
<dbReference type="InterPro" id="IPR053313">
    <property type="entry name" value="RGF"/>
</dbReference>
<feature type="region of interest" description="Disordered" evidence="1">
    <location>
        <begin position="126"/>
        <end position="146"/>
    </location>
</feature>
<sequence>MASMASLLASFFLLISMHFSNARLLPAAIINPAKPHPISISLKVSENISQIGSPVTPSPKGNAKESTKIDRVFNQGSSHNEHLGSEIVDQSSFSQSHHVALLVGKHLKDAEIPPYFEKEEVIDPRNDDVVVMDYNPPHRKTPIHNK</sequence>
<dbReference type="AlphaFoldDB" id="A0AAP0CQ72"/>
<dbReference type="Proteomes" id="UP001408789">
    <property type="component" value="Unassembled WGS sequence"/>
</dbReference>
<dbReference type="PANTHER" id="PTHR34961">
    <property type="entry name" value="TRANSMEMBRANE PROTEIN"/>
    <property type="match status" value="1"/>
</dbReference>
<protein>
    <submittedName>
        <fullName evidence="3">Uncharacterized protein</fullName>
    </submittedName>
</protein>
<feature type="chain" id="PRO_5042870231" evidence="2">
    <location>
        <begin position="23"/>
        <end position="146"/>
    </location>
</feature>
<reference evidence="3 4" key="1">
    <citation type="submission" date="2024-04" db="EMBL/GenBank/DDBJ databases">
        <title>The reference genome of an endangered Asteraceae, Deinandra increscens subsp. villosa, native to the Central Coast of California.</title>
        <authorList>
            <person name="Guilliams M."/>
            <person name="Hasenstab-Lehman K."/>
            <person name="Meyer R."/>
            <person name="Mcevoy S."/>
        </authorList>
    </citation>
    <scope>NUCLEOTIDE SEQUENCE [LARGE SCALE GENOMIC DNA]</scope>
    <source>
        <tissue evidence="3">Leaf</tissue>
    </source>
</reference>
<feature type="compositionally biased region" description="Basic residues" evidence="1">
    <location>
        <begin position="137"/>
        <end position="146"/>
    </location>
</feature>
<dbReference type="PANTHER" id="PTHR34961:SF7">
    <property type="entry name" value="TRANSMEMBRANE PROTEIN"/>
    <property type="match status" value="1"/>
</dbReference>
<keyword evidence="4" id="KW-1185">Reference proteome</keyword>
<proteinExistence type="predicted"/>
<evidence type="ECO:0000313" key="4">
    <source>
        <dbReference type="Proteomes" id="UP001408789"/>
    </source>
</evidence>
<keyword evidence="2" id="KW-0732">Signal</keyword>
<comment type="caution">
    <text evidence="3">The sequence shown here is derived from an EMBL/GenBank/DDBJ whole genome shotgun (WGS) entry which is preliminary data.</text>
</comment>
<dbReference type="EMBL" id="JBCNJP010000019">
    <property type="protein sequence ID" value="KAK9060971.1"/>
    <property type="molecule type" value="Genomic_DNA"/>
</dbReference>
<gene>
    <name evidence="3" type="ORF">SSX86_018151</name>
</gene>
<name>A0AAP0CQ72_9ASTR</name>
<evidence type="ECO:0000256" key="1">
    <source>
        <dbReference type="SAM" id="MobiDB-lite"/>
    </source>
</evidence>
<evidence type="ECO:0000313" key="3">
    <source>
        <dbReference type="EMBL" id="KAK9060971.1"/>
    </source>
</evidence>